<dbReference type="OrthoDB" id="5400539at2759"/>
<sequence>MALGKRYFCDEETRQCYPDDDGFWFSDTGIIVKWAILAAFFFVFFGWFVGGHIHAKRRLRSRKPLLAYHRFLIPYQERRRHGQVPQNHFSFYQTQNPYGPNAQSGPYAQRQDGTFAEPPPLYQNNDAPPQYFAPPSGPPKAQDMEMPQYGAPQAGPQQNGVVGSNVDVEQGQTQELPPRPAKAKIMGMLGKLRR</sequence>
<gene>
    <name evidence="3" type="ORF">EJ02DRAFT_450745</name>
</gene>
<evidence type="ECO:0000256" key="2">
    <source>
        <dbReference type="SAM" id="Phobius"/>
    </source>
</evidence>
<evidence type="ECO:0000256" key="1">
    <source>
        <dbReference type="SAM" id="MobiDB-lite"/>
    </source>
</evidence>
<protein>
    <submittedName>
        <fullName evidence="3">Uncharacterized protein</fullName>
    </submittedName>
</protein>
<proteinExistence type="predicted"/>
<dbReference type="Proteomes" id="UP000800038">
    <property type="component" value="Unassembled WGS sequence"/>
</dbReference>
<keyword evidence="2" id="KW-1133">Transmembrane helix</keyword>
<keyword evidence="2" id="KW-0812">Transmembrane</keyword>
<dbReference type="EMBL" id="ML976004">
    <property type="protein sequence ID" value="KAF1946304.1"/>
    <property type="molecule type" value="Genomic_DNA"/>
</dbReference>
<name>A0A6A5T2P7_9PLEO</name>
<keyword evidence="4" id="KW-1185">Reference proteome</keyword>
<evidence type="ECO:0000313" key="4">
    <source>
        <dbReference type="Proteomes" id="UP000800038"/>
    </source>
</evidence>
<accession>A0A6A5T2P7</accession>
<keyword evidence="2" id="KW-0472">Membrane</keyword>
<organism evidence="3 4">
    <name type="scientific">Clathrospora elynae</name>
    <dbReference type="NCBI Taxonomy" id="706981"/>
    <lineage>
        <taxon>Eukaryota</taxon>
        <taxon>Fungi</taxon>
        <taxon>Dikarya</taxon>
        <taxon>Ascomycota</taxon>
        <taxon>Pezizomycotina</taxon>
        <taxon>Dothideomycetes</taxon>
        <taxon>Pleosporomycetidae</taxon>
        <taxon>Pleosporales</taxon>
        <taxon>Diademaceae</taxon>
        <taxon>Clathrospora</taxon>
    </lineage>
</organism>
<reference evidence="3" key="1">
    <citation type="journal article" date="2020" name="Stud. Mycol.">
        <title>101 Dothideomycetes genomes: a test case for predicting lifestyles and emergence of pathogens.</title>
        <authorList>
            <person name="Haridas S."/>
            <person name="Albert R."/>
            <person name="Binder M."/>
            <person name="Bloem J."/>
            <person name="Labutti K."/>
            <person name="Salamov A."/>
            <person name="Andreopoulos B."/>
            <person name="Baker S."/>
            <person name="Barry K."/>
            <person name="Bills G."/>
            <person name="Bluhm B."/>
            <person name="Cannon C."/>
            <person name="Castanera R."/>
            <person name="Culley D."/>
            <person name="Daum C."/>
            <person name="Ezra D."/>
            <person name="Gonzalez J."/>
            <person name="Henrissat B."/>
            <person name="Kuo A."/>
            <person name="Liang C."/>
            <person name="Lipzen A."/>
            <person name="Lutzoni F."/>
            <person name="Magnuson J."/>
            <person name="Mondo S."/>
            <person name="Nolan M."/>
            <person name="Ohm R."/>
            <person name="Pangilinan J."/>
            <person name="Park H.-J."/>
            <person name="Ramirez L."/>
            <person name="Alfaro M."/>
            <person name="Sun H."/>
            <person name="Tritt A."/>
            <person name="Yoshinaga Y."/>
            <person name="Zwiers L.-H."/>
            <person name="Turgeon B."/>
            <person name="Goodwin S."/>
            <person name="Spatafora J."/>
            <person name="Crous P."/>
            <person name="Grigoriev I."/>
        </authorList>
    </citation>
    <scope>NUCLEOTIDE SEQUENCE</scope>
    <source>
        <strain evidence="3">CBS 161.51</strain>
    </source>
</reference>
<dbReference type="AlphaFoldDB" id="A0A6A5T2P7"/>
<evidence type="ECO:0000313" key="3">
    <source>
        <dbReference type="EMBL" id="KAF1946304.1"/>
    </source>
</evidence>
<feature type="transmembrane region" description="Helical" evidence="2">
    <location>
        <begin position="31"/>
        <end position="53"/>
    </location>
</feature>
<feature type="compositionally biased region" description="Low complexity" evidence="1">
    <location>
        <begin position="147"/>
        <end position="158"/>
    </location>
</feature>
<feature type="region of interest" description="Disordered" evidence="1">
    <location>
        <begin position="132"/>
        <end position="194"/>
    </location>
</feature>